<evidence type="ECO:0000313" key="12">
    <source>
        <dbReference type="EMBL" id="MBS2963711.1"/>
    </source>
</evidence>
<dbReference type="HAMAP" id="MF_00109">
    <property type="entry name" value="Shikimate_kinase"/>
    <property type="match status" value="1"/>
</dbReference>
<evidence type="ECO:0000256" key="4">
    <source>
        <dbReference type="ARBA" id="ARBA00022605"/>
    </source>
</evidence>
<dbReference type="Pfam" id="PF01202">
    <property type="entry name" value="SKI"/>
    <property type="match status" value="1"/>
</dbReference>
<dbReference type="InterPro" id="IPR000623">
    <property type="entry name" value="Shikimate_kinase/TSH1"/>
</dbReference>
<keyword evidence="11" id="KW-0479">Metal-binding</keyword>
<comment type="cofactor">
    <cofactor evidence="11">
        <name>Mg(2+)</name>
        <dbReference type="ChEBI" id="CHEBI:18420"/>
    </cofactor>
    <text evidence="11">Binds 1 Mg(2+) ion per subunit.</text>
</comment>
<accession>A0A8J8BD46</accession>
<name>A0A8J8BD46_9ACTN</name>
<dbReference type="GO" id="GO:0005524">
    <property type="term" value="F:ATP binding"/>
    <property type="evidence" value="ECO:0007669"/>
    <property type="project" value="UniProtKB-UniRule"/>
</dbReference>
<feature type="binding site" evidence="11">
    <location>
        <begin position="12"/>
        <end position="17"/>
    </location>
    <ligand>
        <name>ATP</name>
        <dbReference type="ChEBI" id="CHEBI:30616"/>
    </ligand>
</feature>
<dbReference type="PROSITE" id="PS01128">
    <property type="entry name" value="SHIKIMATE_KINASE"/>
    <property type="match status" value="1"/>
</dbReference>
<feature type="binding site" evidence="11">
    <location>
        <position position="16"/>
    </location>
    <ligand>
        <name>Mg(2+)</name>
        <dbReference type="ChEBI" id="CHEBI:18420"/>
    </ligand>
</feature>
<evidence type="ECO:0000256" key="8">
    <source>
        <dbReference type="ARBA" id="ARBA00022840"/>
    </source>
</evidence>
<dbReference type="CDD" id="cd00464">
    <property type="entry name" value="SK"/>
    <property type="match status" value="1"/>
</dbReference>
<evidence type="ECO:0000256" key="1">
    <source>
        <dbReference type="ARBA" id="ARBA00004842"/>
    </source>
</evidence>
<dbReference type="EMBL" id="JAGSXH010000033">
    <property type="protein sequence ID" value="MBS2963711.1"/>
    <property type="molecule type" value="Genomic_DNA"/>
</dbReference>
<dbReference type="InterPro" id="IPR031322">
    <property type="entry name" value="Shikimate/glucono_kinase"/>
</dbReference>
<evidence type="ECO:0000256" key="7">
    <source>
        <dbReference type="ARBA" id="ARBA00022777"/>
    </source>
</evidence>
<dbReference type="GO" id="GO:0004765">
    <property type="term" value="F:shikimate kinase activity"/>
    <property type="evidence" value="ECO:0007669"/>
    <property type="project" value="UniProtKB-UniRule"/>
</dbReference>
<dbReference type="PANTHER" id="PTHR21087">
    <property type="entry name" value="SHIKIMATE KINASE"/>
    <property type="match status" value="1"/>
</dbReference>
<dbReference type="InterPro" id="IPR023000">
    <property type="entry name" value="Shikimate_kinase_CS"/>
</dbReference>
<keyword evidence="9 11" id="KW-0057">Aromatic amino acid biosynthesis</keyword>
<dbReference type="PRINTS" id="PR01100">
    <property type="entry name" value="SHIKIMTKNASE"/>
</dbReference>
<keyword evidence="5 11" id="KW-0808">Transferase</keyword>
<keyword evidence="6 11" id="KW-0547">Nucleotide-binding</keyword>
<dbReference type="EC" id="2.7.1.71" evidence="3 11"/>
<gene>
    <name evidence="11" type="primary">aroK</name>
    <name evidence="12" type="ORF">KGA66_11675</name>
</gene>
<protein>
    <recommendedName>
        <fullName evidence="3 11">Shikimate kinase</fullName>
        <shortName evidence="11">SK</shortName>
        <ecNumber evidence="3 11">2.7.1.71</ecNumber>
    </recommendedName>
</protein>
<dbReference type="RefSeq" id="WP_211467664.1">
    <property type="nucleotide sequence ID" value="NZ_JAGSXH010000033.1"/>
</dbReference>
<keyword evidence="13" id="KW-1185">Reference proteome</keyword>
<keyword evidence="4 11" id="KW-0028">Amino-acid biosynthesis</keyword>
<evidence type="ECO:0000256" key="6">
    <source>
        <dbReference type="ARBA" id="ARBA00022741"/>
    </source>
</evidence>
<dbReference type="GO" id="GO:0008652">
    <property type="term" value="P:amino acid biosynthetic process"/>
    <property type="evidence" value="ECO:0007669"/>
    <property type="project" value="UniProtKB-KW"/>
</dbReference>
<dbReference type="Proteomes" id="UP000677913">
    <property type="component" value="Unassembled WGS sequence"/>
</dbReference>
<keyword evidence="8 11" id="KW-0067">ATP-binding</keyword>
<dbReference type="UniPathway" id="UPA00053">
    <property type="reaction ID" value="UER00088"/>
</dbReference>
<comment type="similarity">
    <text evidence="2 11">Belongs to the shikimate kinase family.</text>
</comment>
<feature type="binding site" evidence="11">
    <location>
        <position position="117"/>
    </location>
    <ligand>
        <name>ATP</name>
        <dbReference type="ChEBI" id="CHEBI:30616"/>
    </ligand>
</feature>
<evidence type="ECO:0000256" key="3">
    <source>
        <dbReference type="ARBA" id="ARBA00012154"/>
    </source>
</evidence>
<evidence type="ECO:0000256" key="9">
    <source>
        <dbReference type="ARBA" id="ARBA00023141"/>
    </source>
</evidence>
<evidence type="ECO:0000256" key="10">
    <source>
        <dbReference type="ARBA" id="ARBA00048567"/>
    </source>
</evidence>
<comment type="subcellular location">
    <subcellularLocation>
        <location evidence="11">Cytoplasm</location>
    </subcellularLocation>
</comment>
<reference evidence="12" key="1">
    <citation type="submission" date="2021-04" db="EMBL/GenBank/DDBJ databases">
        <title>Genome based classification of Actinospica acidithermotolerans sp. nov., an actinobacterium isolated from an Indonesian hot spring.</title>
        <authorList>
            <person name="Kusuma A.B."/>
            <person name="Putra K.E."/>
            <person name="Nafisah S."/>
            <person name="Loh J."/>
            <person name="Nouioui I."/>
            <person name="Goodfellow M."/>
        </authorList>
    </citation>
    <scope>NUCLEOTIDE SEQUENCE</scope>
    <source>
        <strain evidence="12">DSM 45618</strain>
    </source>
</reference>
<comment type="function">
    <text evidence="11">Catalyzes the specific phosphorylation of the 3-hydroxyl group of shikimic acid using ATP as a cosubstrate.</text>
</comment>
<dbReference type="GO" id="GO:0000287">
    <property type="term" value="F:magnesium ion binding"/>
    <property type="evidence" value="ECO:0007669"/>
    <property type="project" value="UniProtKB-UniRule"/>
</dbReference>
<keyword evidence="11" id="KW-0963">Cytoplasm</keyword>
<feature type="binding site" evidence="11">
    <location>
        <position position="152"/>
    </location>
    <ligand>
        <name>ATP</name>
        <dbReference type="ChEBI" id="CHEBI:30616"/>
    </ligand>
</feature>
<evidence type="ECO:0000313" key="13">
    <source>
        <dbReference type="Proteomes" id="UP000677913"/>
    </source>
</evidence>
<sequence length="167" mass="17618">MSPRVILVGAPGCGKSTVGALLAERLGASFRDTDADVEAAAGMTIAELFIEKGEPYFRDLEAEAVRAAIAGHEGVLSLGGGAVVREETRLALRGQRVAYLEIDLAEAARRVGLNTARPLLLGNVRGQLGQLLEQRRPLYEQVATITVSTVGRSAEAVADLIVEELPA</sequence>
<comment type="subunit">
    <text evidence="11">Monomer.</text>
</comment>
<feature type="binding site" evidence="11">
    <location>
        <position position="80"/>
    </location>
    <ligand>
        <name>substrate</name>
    </ligand>
</feature>
<dbReference type="GO" id="GO:0009423">
    <property type="term" value="P:chorismate biosynthetic process"/>
    <property type="evidence" value="ECO:0007669"/>
    <property type="project" value="UniProtKB-UniRule"/>
</dbReference>
<dbReference type="AlphaFoldDB" id="A0A8J8BD46"/>
<dbReference type="InterPro" id="IPR027417">
    <property type="entry name" value="P-loop_NTPase"/>
</dbReference>
<comment type="pathway">
    <text evidence="1 11">Metabolic intermediate biosynthesis; chorismate biosynthesis; chorismate from D-erythrose 4-phosphate and phosphoenolpyruvate: step 5/7.</text>
</comment>
<dbReference type="GO" id="GO:0005829">
    <property type="term" value="C:cytosol"/>
    <property type="evidence" value="ECO:0007669"/>
    <property type="project" value="TreeGrafter"/>
</dbReference>
<organism evidence="12 13">
    <name type="scientific">Actinocrinis puniceicyclus</name>
    <dbReference type="NCBI Taxonomy" id="977794"/>
    <lineage>
        <taxon>Bacteria</taxon>
        <taxon>Bacillati</taxon>
        <taxon>Actinomycetota</taxon>
        <taxon>Actinomycetes</taxon>
        <taxon>Catenulisporales</taxon>
        <taxon>Actinospicaceae</taxon>
        <taxon>Actinocrinis</taxon>
    </lineage>
</organism>
<comment type="caution">
    <text evidence="12">The sequence shown here is derived from an EMBL/GenBank/DDBJ whole genome shotgun (WGS) entry which is preliminary data.</text>
</comment>
<feature type="binding site" evidence="11">
    <location>
        <position position="135"/>
    </location>
    <ligand>
        <name>substrate</name>
    </ligand>
</feature>
<evidence type="ECO:0000256" key="11">
    <source>
        <dbReference type="HAMAP-Rule" id="MF_00109"/>
    </source>
</evidence>
<comment type="catalytic activity">
    <reaction evidence="10 11">
        <text>shikimate + ATP = 3-phosphoshikimate + ADP + H(+)</text>
        <dbReference type="Rhea" id="RHEA:13121"/>
        <dbReference type="ChEBI" id="CHEBI:15378"/>
        <dbReference type="ChEBI" id="CHEBI:30616"/>
        <dbReference type="ChEBI" id="CHEBI:36208"/>
        <dbReference type="ChEBI" id="CHEBI:145989"/>
        <dbReference type="ChEBI" id="CHEBI:456216"/>
        <dbReference type="EC" id="2.7.1.71"/>
    </reaction>
</comment>
<dbReference type="GO" id="GO:0009073">
    <property type="term" value="P:aromatic amino acid family biosynthetic process"/>
    <property type="evidence" value="ECO:0007669"/>
    <property type="project" value="UniProtKB-KW"/>
</dbReference>
<evidence type="ECO:0000256" key="5">
    <source>
        <dbReference type="ARBA" id="ARBA00022679"/>
    </source>
</evidence>
<feature type="binding site" evidence="11">
    <location>
        <position position="34"/>
    </location>
    <ligand>
        <name>substrate</name>
    </ligand>
</feature>
<dbReference type="Gene3D" id="3.40.50.300">
    <property type="entry name" value="P-loop containing nucleotide triphosphate hydrolases"/>
    <property type="match status" value="1"/>
</dbReference>
<dbReference type="PANTHER" id="PTHR21087:SF16">
    <property type="entry name" value="SHIKIMATE KINASE 1, CHLOROPLASTIC"/>
    <property type="match status" value="1"/>
</dbReference>
<keyword evidence="7 11" id="KW-0418">Kinase</keyword>
<feature type="binding site" evidence="11">
    <location>
        <position position="58"/>
    </location>
    <ligand>
        <name>substrate</name>
    </ligand>
</feature>
<proteinExistence type="inferred from homology"/>
<dbReference type="SUPFAM" id="SSF52540">
    <property type="entry name" value="P-loop containing nucleoside triphosphate hydrolases"/>
    <property type="match status" value="1"/>
</dbReference>
<evidence type="ECO:0000256" key="2">
    <source>
        <dbReference type="ARBA" id="ARBA00006997"/>
    </source>
</evidence>
<keyword evidence="11" id="KW-0460">Magnesium</keyword>